<evidence type="ECO:0000259" key="3">
    <source>
        <dbReference type="Pfam" id="PF00817"/>
    </source>
</evidence>
<protein>
    <submittedName>
        <fullName evidence="4">Y-family DNA polymerase</fullName>
    </submittedName>
</protein>
<dbReference type="RefSeq" id="WP_377126421.1">
    <property type="nucleotide sequence ID" value="NZ_JBHRSD010000029.1"/>
</dbReference>
<accession>A0ABV7CMY6</accession>
<dbReference type="Gene3D" id="3.30.70.270">
    <property type="match status" value="1"/>
</dbReference>
<dbReference type="InterPro" id="IPR043502">
    <property type="entry name" value="DNA/RNA_pol_sf"/>
</dbReference>
<evidence type="ECO:0000313" key="4">
    <source>
        <dbReference type="EMBL" id="MFC3033992.1"/>
    </source>
</evidence>
<dbReference type="Gene3D" id="3.40.1170.60">
    <property type="match status" value="1"/>
</dbReference>
<dbReference type="Proteomes" id="UP001595453">
    <property type="component" value="Unassembled WGS sequence"/>
</dbReference>
<evidence type="ECO:0000256" key="1">
    <source>
        <dbReference type="ARBA" id="ARBA00010945"/>
    </source>
</evidence>
<dbReference type="InterPro" id="IPR001126">
    <property type="entry name" value="UmuC"/>
</dbReference>
<dbReference type="SUPFAM" id="SSF56672">
    <property type="entry name" value="DNA/RNA polymerases"/>
    <property type="match status" value="1"/>
</dbReference>
<dbReference type="CDD" id="cd03468">
    <property type="entry name" value="PolY_like"/>
    <property type="match status" value="1"/>
</dbReference>
<reference evidence="5" key="1">
    <citation type="journal article" date="2019" name="Int. J. Syst. Evol. Microbiol.">
        <title>The Global Catalogue of Microorganisms (GCM) 10K type strain sequencing project: providing services to taxonomists for standard genome sequencing and annotation.</title>
        <authorList>
            <consortium name="The Broad Institute Genomics Platform"/>
            <consortium name="The Broad Institute Genome Sequencing Center for Infectious Disease"/>
            <person name="Wu L."/>
            <person name="Ma J."/>
        </authorList>
    </citation>
    <scope>NUCLEOTIDE SEQUENCE [LARGE SCALE GENOMIC DNA]</scope>
    <source>
        <strain evidence="5">KCTC 42730</strain>
    </source>
</reference>
<keyword evidence="2" id="KW-0227">DNA damage</keyword>
<gene>
    <name evidence="4" type="ORF">ACFOEE_15880</name>
</gene>
<dbReference type="PANTHER" id="PTHR35369:SF2">
    <property type="entry name" value="BLR3025 PROTEIN"/>
    <property type="match status" value="1"/>
</dbReference>
<evidence type="ECO:0000256" key="2">
    <source>
        <dbReference type="ARBA" id="ARBA00022763"/>
    </source>
</evidence>
<dbReference type="InterPro" id="IPR043128">
    <property type="entry name" value="Rev_trsase/Diguanyl_cyclase"/>
</dbReference>
<name>A0ABV7CMY6_9GAMM</name>
<comment type="similarity">
    <text evidence="1">Belongs to the DNA polymerase type-Y family.</text>
</comment>
<evidence type="ECO:0000313" key="5">
    <source>
        <dbReference type="Proteomes" id="UP001595453"/>
    </source>
</evidence>
<organism evidence="4 5">
    <name type="scientific">Pseudoalteromonas fenneropenaei</name>
    <dbReference type="NCBI Taxonomy" id="1737459"/>
    <lineage>
        <taxon>Bacteria</taxon>
        <taxon>Pseudomonadati</taxon>
        <taxon>Pseudomonadota</taxon>
        <taxon>Gammaproteobacteria</taxon>
        <taxon>Alteromonadales</taxon>
        <taxon>Pseudoalteromonadaceae</taxon>
        <taxon>Pseudoalteromonas</taxon>
    </lineage>
</organism>
<dbReference type="EMBL" id="JBHRSD010000029">
    <property type="protein sequence ID" value="MFC3033992.1"/>
    <property type="molecule type" value="Genomic_DNA"/>
</dbReference>
<feature type="domain" description="UmuC" evidence="3">
    <location>
        <begin position="40"/>
        <end position="163"/>
    </location>
</feature>
<dbReference type="Pfam" id="PF00817">
    <property type="entry name" value="IMS"/>
    <property type="match status" value="1"/>
</dbReference>
<sequence length="482" mass="53657">MALWLYLHFPALQLDTLLTGLTAPDKLADTASAKACHAEQAVVIVAGQKNRIVQCNQVAKTQGVELDMGLGAAAALCPQLQVVAYDETLTLHKLQEIAQWLYQFSADLSLCEGTGIALRVTPMLNLYGNLQHYWQVLREQLALFGVSYTAATGYSPLAAQVLARNGITVLSDDAKQLQAQLAAQPLHSLALPVLQQEQLMRLGVQTVAQLFALPRAELARRFDLSLVQRIAQLLGEAPVKLEFYQPPEQFNSHLALLFELENLAWLERPLSLLLEQQARFLRLRNLLAYEIEITLTLRDSDAITFMVGAAEGEYRSAAWLRLCSLRLSQLRLSAPIQAVSLKVLQSRTHHNAEQDLFSNAVGALSEQALLSILEAKLGRGAVQGVSIQPDPRPELASQWCRPLQRGNYHPTALPLRPAWLLATPERLQESVAILHGPERIYTGWWDGAELARDYFIARAADGRWLWLFKARDSGWFIHGIFS</sequence>
<dbReference type="PANTHER" id="PTHR35369">
    <property type="entry name" value="BLR3025 PROTEIN-RELATED"/>
    <property type="match status" value="1"/>
</dbReference>
<keyword evidence="5" id="KW-1185">Reference proteome</keyword>
<dbReference type="InterPro" id="IPR050356">
    <property type="entry name" value="SulA_CellDiv_inhibitor"/>
</dbReference>
<proteinExistence type="inferred from homology"/>
<comment type="caution">
    <text evidence="4">The sequence shown here is derived from an EMBL/GenBank/DDBJ whole genome shotgun (WGS) entry which is preliminary data.</text>
</comment>